<evidence type="ECO:0000313" key="2">
    <source>
        <dbReference type="Proteomes" id="UP000249061"/>
    </source>
</evidence>
<gene>
    <name evidence="1" type="ORF">DI536_31030</name>
</gene>
<protein>
    <submittedName>
        <fullName evidence="1">Uncharacterized protein</fullName>
    </submittedName>
</protein>
<dbReference type="AlphaFoldDB" id="A0A2W5UAR3"/>
<dbReference type="EMBL" id="QFQP01000040">
    <property type="protein sequence ID" value="PZR06058.1"/>
    <property type="molecule type" value="Genomic_DNA"/>
</dbReference>
<reference evidence="1 2" key="1">
    <citation type="submission" date="2017-08" db="EMBL/GenBank/DDBJ databases">
        <title>Infants hospitalized years apart are colonized by the same room-sourced microbial strains.</title>
        <authorList>
            <person name="Brooks B."/>
            <person name="Olm M.R."/>
            <person name="Firek B.A."/>
            <person name="Baker R."/>
            <person name="Thomas B.C."/>
            <person name="Morowitz M.J."/>
            <person name="Banfield J.F."/>
        </authorList>
    </citation>
    <scope>NUCLEOTIDE SEQUENCE [LARGE SCALE GENOMIC DNA]</scope>
    <source>
        <strain evidence="1">S2_003_000_R2_14</strain>
    </source>
</reference>
<accession>A0A2W5UAR3</accession>
<organism evidence="1 2">
    <name type="scientific">Archangium gephyra</name>
    <dbReference type="NCBI Taxonomy" id="48"/>
    <lineage>
        <taxon>Bacteria</taxon>
        <taxon>Pseudomonadati</taxon>
        <taxon>Myxococcota</taxon>
        <taxon>Myxococcia</taxon>
        <taxon>Myxococcales</taxon>
        <taxon>Cystobacterineae</taxon>
        <taxon>Archangiaceae</taxon>
        <taxon>Archangium</taxon>
    </lineage>
</organism>
<dbReference type="Proteomes" id="UP000249061">
    <property type="component" value="Unassembled WGS sequence"/>
</dbReference>
<comment type="caution">
    <text evidence="1">The sequence shown here is derived from an EMBL/GenBank/DDBJ whole genome shotgun (WGS) entry which is preliminary data.</text>
</comment>
<evidence type="ECO:0000313" key="1">
    <source>
        <dbReference type="EMBL" id="PZR06058.1"/>
    </source>
</evidence>
<sequence length="88" mass="10280">MRHDAEQSALFTDMTPKAKARYLERIRATPPREKLERALRLSEMVRSATMTDVRRQNPGASEDEIASAFIRRVYGDKLADRFSARRRR</sequence>
<proteinExistence type="predicted"/>
<name>A0A2W5UAR3_9BACT</name>